<gene>
    <name evidence="1" type="ORF">OCV57_14205</name>
</gene>
<dbReference type="AlphaFoldDB" id="A0AAE3IKX8"/>
<dbReference type="EMBL" id="JAOQJZ010000031">
    <property type="protein sequence ID" value="MCU6707062.1"/>
    <property type="molecule type" value="Genomic_DNA"/>
</dbReference>
<organism evidence="1 2">
    <name type="scientific">Hominimerdicola aceti</name>
    <dbReference type="NCBI Taxonomy" id="2981726"/>
    <lineage>
        <taxon>Bacteria</taxon>
        <taxon>Bacillati</taxon>
        <taxon>Bacillota</taxon>
        <taxon>Clostridia</taxon>
        <taxon>Eubacteriales</taxon>
        <taxon>Oscillospiraceae</taxon>
        <taxon>Hominimerdicola</taxon>
    </lineage>
</organism>
<name>A0AAE3IKX8_9FIRM</name>
<dbReference type="Proteomes" id="UP001208131">
    <property type="component" value="Unassembled WGS sequence"/>
</dbReference>
<keyword evidence="2" id="KW-1185">Reference proteome</keyword>
<comment type="caution">
    <text evidence="1">The sequence shown here is derived from an EMBL/GenBank/DDBJ whole genome shotgun (WGS) entry which is preliminary data.</text>
</comment>
<sequence length="51" mass="5764">MKKLKLIIDWVVIIKKTTLTIMKEVKLIVLNGVSKRKIIGKMSGIREGGNK</sequence>
<proteinExistence type="predicted"/>
<evidence type="ECO:0000313" key="1">
    <source>
        <dbReference type="EMBL" id="MCU6707062.1"/>
    </source>
</evidence>
<reference evidence="1 2" key="1">
    <citation type="journal article" date="2021" name="ISME Commun">
        <title>Automated analysis of genomic sequences facilitates high-throughput and comprehensive description of bacteria.</title>
        <authorList>
            <person name="Hitch T.C.A."/>
        </authorList>
    </citation>
    <scope>NUCLEOTIDE SEQUENCE [LARGE SCALE GENOMIC DNA]</scope>
    <source>
        <strain evidence="1 2">Sanger_31</strain>
    </source>
</reference>
<protein>
    <submittedName>
        <fullName evidence="1">Uncharacterized protein</fullName>
    </submittedName>
</protein>
<evidence type="ECO:0000313" key="2">
    <source>
        <dbReference type="Proteomes" id="UP001208131"/>
    </source>
</evidence>
<accession>A0AAE3IKX8</accession>